<evidence type="ECO:0000313" key="4">
    <source>
        <dbReference type="Proteomes" id="UP000601435"/>
    </source>
</evidence>
<organism evidence="3 4">
    <name type="scientific">Symbiodinium necroappetens</name>
    <dbReference type="NCBI Taxonomy" id="1628268"/>
    <lineage>
        <taxon>Eukaryota</taxon>
        <taxon>Sar</taxon>
        <taxon>Alveolata</taxon>
        <taxon>Dinophyceae</taxon>
        <taxon>Suessiales</taxon>
        <taxon>Symbiodiniaceae</taxon>
        <taxon>Symbiodinium</taxon>
    </lineage>
</organism>
<keyword evidence="2" id="KW-0472">Membrane</keyword>
<gene>
    <name evidence="3" type="ORF">SNEC2469_LOCUS30405</name>
</gene>
<feature type="compositionally biased region" description="Basic and acidic residues" evidence="1">
    <location>
        <begin position="8"/>
        <end position="24"/>
    </location>
</feature>
<keyword evidence="2" id="KW-0812">Transmembrane</keyword>
<name>A0A813BEB4_9DINO</name>
<keyword evidence="2" id="KW-1133">Transmembrane helix</keyword>
<dbReference type="EMBL" id="CAJNJA010070918">
    <property type="protein sequence ID" value="CAE7902295.1"/>
    <property type="molecule type" value="Genomic_DNA"/>
</dbReference>
<dbReference type="Proteomes" id="UP000601435">
    <property type="component" value="Unassembled WGS sequence"/>
</dbReference>
<evidence type="ECO:0000313" key="3">
    <source>
        <dbReference type="EMBL" id="CAE7902295.1"/>
    </source>
</evidence>
<reference evidence="3" key="1">
    <citation type="submission" date="2021-02" db="EMBL/GenBank/DDBJ databases">
        <authorList>
            <person name="Dougan E. K."/>
            <person name="Rhodes N."/>
            <person name="Thang M."/>
            <person name="Chan C."/>
        </authorList>
    </citation>
    <scope>NUCLEOTIDE SEQUENCE</scope>
</reference>
<evidence type="ECO:0000256" key="1">
    <source>
        <dbReference type="SAM" id="MobiDB-lite"/>
    </source>
</evidence>
<dbReference type="AlphaFoldDB" id="A0A813BEB4"/>
<sequence length="103" mass="11077">MTQFTHTNTRESDDDLTRRADRISKISPEGTPAHPEVTSRGINIALLSIVVAMLAIALAVAVVFSPIAGVVLGVIALLALLLNPVFWASFHRANERETLENSG</sequence>
<proteinExistence type="predicted"/>
<accession>A0A813BEB4</accession>
<feature type="transmembrane region" description="Helical" evidence="2">
    <location>
        <begin position="70"/>
        <end position="90"/>
    </location>
</feature>
<keyword evidence="4" id="KW-1185">Reference proteome</keyword>
<evidence type="ECO:0000256" key="2">
    <source>
        <dbReference type="SAM" id="Phobius"/>
    </source>
</evidence>
<feature type="transmembrane region" description="Helical" evidence="2">
    <location>
        <begin position="44"/>
        <end position="64"/>
    </location>
</feature>
<feature type="region of interest" description="Disordered" evidence="1">
    <location>
        <begin position="1"/>
        <end position="36"/>
    </location>
</feature>
<comment type="caution">
    <text evidence="3">The sequence shown here is derived from an EMBL/GenBank/DDBJ whole genome shotgun (WGS) entry which is preliminary data.</text>
</comment>
<protein>
    <submittedName>
        <fullName evidence="3">Uncharacterized protein</fullName>
    </submittedName>
</protein>